<dbReference type="Proteomes" id="UP000324091">
    <property type="component" value="Unassembled WGS sequence"/>
</dbReference>
<dbReference type="AlphaFoldDB" id="A0A5C6MGT9"/>
<accession>A0A5C6MGT9</accession>
<proteinExistence type="predicted"/>
<dbReference type="EMBL" id="RHFK02000409">
    <property type="protein sequence ID" value="TWW54083.1"/>
    <property type="molecule type" value="Genomic_DNA"/>
</dbReference>
<name>A0A5C6MGT9_9TELE</name>
<reference evidence="1 2" key="1">
    <citation type="submission" date="2019-04" db="EMBL/GenBank/DDBJ databases">
        <title>Chromosome genome assembly for Takifugu flavidus.</title>
        <authorList>
            <person name="Xiao S."/>
        </authorList>
    </citation>
    <scope>NUCLEOTIDE SEQUENCE [LARGE SCALE GENOMIC DNA]</scope>
    <source>
        <strain evidence="1">HTHZ2018</strain>
        <tissue evidence="1">Muscle</tissue>
    </source>
</reference>
<keyword evidence="2" id="KW-1185">Reference proteome</keyword>
<comment type="caution">
    <text evidence="1">The sequence shown here is derived from an EMBL/GenBank/DDBJ whole genome shotgun (WGS) entry which is preliminary data.</text>
</comment>
<evidence type="ECO:0000313" key="2">
    <source>
        <dbReference type="Proteomes" id="UP000324091"/>
    </source>
</evidence>
<gene>
    <name evidence="1" type="ORF">D4764_0125880</name>
</gene>
<sequence length="213" mass="23765">MFLAVALVQWTWSLIVEKRWEGRRLEKLTSGTQIPALGKRSSAVSTAALIWADKVCPWVTLHLQLVICEWGESAQIGVPQNKPLFSDAQAPILHFVICVDVSGGSACLRFRSMSRSVSIGASKMESVSTTQQGFSLGEEVTVVTILLIPPFLCQLTPFERIWVEQCHWPSVKQVDLQQEEEGRRERSLPMEPFAQVLFCPNGGNLERSLPSLE</sequence>
<protein>
    <submittedName>
        <fullName evidence="1">Uncharacterized protein</fullName>
    </submittedName>
</protein>
<evidence type="ECO:0000313" key="1">
    <source>
        <dbReference type="EMBL" id="TWW54083.1"/>
    </source>
</evidence>
<organism evidence="1 2">
    <name type="scientific">Takifugu flavidus</name>
    <name type="common">sansaifugu</name>
    <dbReference type="NCBI Taxonomy" id="433684"/>
    <lineage>
        <taxon>Eukaryota</taxon>
        <taxon>Metazoa</taxon>
        <taxon>Chordata</taxon>
        <taxon>Craniata</taxon>
        <taxon>Vertebrata</taxon>
        <taxon>Euteleostomi</taxon>
        <taxon>Actinopterygii</taxon>
        <taxon>Neopterygii</taxon>
        <taxon>Teleostei</taxon>
        <taxon>Neoteleostei</taxon>
        <taxon>Acanthomorphata</taxon>
        <taxon>Eupercaria</taxon>
        <taxon>Tetraodontiformes</taxon>
        <taxon>Tetradontoidea</taxon>
        <taxon>Tetraodontidae</taxon>
        <taxon>Takifugu</taxon>
    </lineage>
</organism>